<reference evidence="1 2" key="1">
    <citation type="submission" date="2021-06" db="EMBL/GenBank/DDBJ databases">
        <title>Caerostris extrusa draft genome.</title>
        <authorList>
            <person name="Kono N."/>
            <person name="Arakawa K."/>
        </authorList>
    </citation>
    <scope>NUCLEOTIDE SEQUENCE [LARGE SCALE GENOMIC DNA]</scope>
</reference>
<keyword evidence="2" id="KW-1185">Reference proteome</keyword>
<accession>A0AAV4QY18</accession>
<comment type="caution">
    <text evidence="1">The sequence shown here is derived from an EMBL/GenBank/DDBJ whole genome shotgun (WGS) entry which is preliminary data.</text>
</comment>
<proteinExistence type="predicted"/>
<name>A0AAV4QY18_CAEEX</name>
<dbReference type="AlphaFoldDB" id="A0AAV4QY18"/>
<organism evidence="1 2">
    <name type="scientific">Caerostris extrusa</name>
    <name type="common">Bark spider</name>
    <name type="synonym">Caerostris bankana</name>
    <dbReference type="NCBI Taxonomy" id="172846"/>
    <lineage>
        <taxon>Eukaryota</taxon>
        <taxon>Metazoa</taxon>
        <taxon>Ecdysozoa</taxon>
        <taxon>Arthropoda</taxon>
        <taxon>Chelicerata</taxon>
        <taxon>Arachnida</taxon>
        <taxon>Araneae</taxon>
        <taxon>Araneomorphae</taxon>
        <taxon>Entelegynae</taxon>
        <taxon>Araneoidea</taxon>
        <taxon>Araneidae</taxon>
        <taxon>Caerostris</taxon>
    </lineage>
</organism>
<dbReference type="EMBL" id="BPLR01006883">
    <property type="protein sequence ID" value="GIY13007.1"/>
    <property type="molecule type" value="Genomic_DNA"/>
</dbReference>
<evidence type="ECO:0000313" key="1">
    <source>
        <dbReference type="EMBL" id="GIY13007.1"/>
    </source>
</evidence>
<gene>
    <name evidence="1" type="ORF">CEXT_520191</name>
</gene>
<dbReference type="Proteomes" id="UP001054945">
    <property type="component" value="Unassembled WGS sequence"/>
</dbReference>
<protein>
    <submittedName>
        <fullName evidence="1">Uncharacterized protein</fullName>
    </submittedName>
</protein>
<evidence type="ECO:0000313" key="2">
    <source>
        <dbReference type="Proteomes" id="UP001054945"/>
    </source>
</evidence>
<sequence length="130" mass="15126">MVPKELPRTEDELKASCPSELTGMINTLTEICEEDTYLHESYVRHMACIKGLYLLITNHRSAEITKMRLWITYENPYEEKQLQDDEEYRYKISQCLFPLLSMNCFVTNISGSCGYEAGNMTIELIKKQQA</sequence>